<organism evidence="1 2">
    <name type="scientific">Gnathostoma spinigerum</name>
    <dbReference type="NCBI Taxonomy" id="75299"/>
    <lineage>
        <taxon>Eukaryota</taxon>
        <taxon>Metazoa</taxon>
        <taxon>Ecdysozoa</taxon>
        <taxon>Nematoda</taxon>
        <taxon>Chromadorea</taxon>
        <taxon>Rhabditida</taxon>
        <taxon>Spirurina</taxon>
        <taxon>Gnathostomatomorpha</taxon>
        <taxon>Gnathostomatoidea</taxon>
        <taxon>Gnathostomatidae</taxon>
        <taxon>Gnathostoma</taxon>
    </lineage>
</organism>
<dbReference type="EMBL" id="JBGFUD010007529">
    <property type="protein sequence ID" value="MFH4981603.1"/>
    <property type="molecule type" value="Genomic_DNA"/>
</dbReference>
<reference evidence="1 2" key="1">
    <citation type="submission" date="2024-08" db="EMBL/GenBank/DDBJ databases">
        <title>Gnathostoma spinigerum genome.</title>
        <authorList>
            <person name="Gonzalez-Bertolin B."/>
            <person name="Monzon S."/>
            <person name="Zaballos A."/>
            <person name="Jimenez P."/>
            <person name="Dekumyoy P."/>
            <person name="Varona S."/>
            <person name="Cuesta I."/>
            <person name="Sumanam S."/>
            <person name="Adisakwattana P."/>
            <person name="Gasser R.B."/>
            <person name="Hernandez-Gonzalez A."/>
            <person name="Young N.D."/>
            <person name="Perteguer M.J."/>
        </authorList>
    </citation>
    <scope>NUCLEOTIDE SEQUENCE [LARGE SCALE GENOMIC DNA]</scope>
    <source>
        <strain evidence="1">AL3</strain>
        <tissue evidence="1">Liver</tissue>
    </source>
</reference>
<keyword evidence="2" id="KW-1185">Reference proteome</keyword>
<dbReference type="AlphaFoldDB" id="A0ABD6EP10"/>
<name>A0ABD6EP10_9BILA</name>
<sequence length="84" mass="9026">MSEPSDASASHTADPLIMLLQQQQQQMQQLQSMLAYMQQSRQPSPTNQKVSAATPVAISAVNPALENSITTFSYSPEDGIAFAA</sequence>
<accession>A0ABD6EP10</accession>
<evidence type="ECO:0000313" key="1">
    <source>
        <dbReference type="EMBL" id="MFH4981603.1"/>
    </source>
</evidence>
<evidence type="ECO:0000313" key="2">
    <source>
        <dbReference type="Proteomes" id="UP001608902"/>
    </source>
</evidence>
<protein>
    <submittedName>
        <fullName evidence="1">Uncharacterized protein</fullName>
    </submittedName>
</protein>
<proteinExistence type="predicted"/>
<gene>
    <name evidence="1" type="ORF">AB6A40_008312</name>
</gene>
<dbReference type="Proteomes" id="UP001608902">
    <property type="component" value="Unassembled WGS sequence"/>
</dbReference>
<comment type="caution">
    <text evidence="1">The sequence shown here is derived from an EMBL/GenBank/DDBJ whole genome shotgun (WGS) entry which is preliminary data.</text>
</comment>